<accession>A0A5B8N292</accession>
<feature type="region of interest" description="Disordered" evidence="2">
    <location>
        <begin position="145"/>
        <end position="165"/>
    </location>
</feature>
<feature type="compositionally biased region" description="Low complexity" evidence="2">
    <location>
        <begin position="560"/>
        <end position="575"/>
    </location>
</feature>
<feature type="region of interest" description="Disordered" evidence="2">
    <location>
        <begin position="536"/>
        <end position="575"/>
    </location>
</feature>
<name>A0A5B8N292_9CHLO</name>
<evidence type="ECO:0000313" key="5">
    <source>
        <dbReference type="Proteomes" id="UP000316726"/>
    </source>
</evidence>
<dbReference type="STRING" id="1764295.A0A5B8N292"/>
<dbReference type="Gene3D" id="1.10.8.270">
    <property type="entry name" value="putative rabgap domain of human tbc1 domain family member 14 like domains"/>
    <property type="match status" value="1"/>
</dbReference>
<dbReference type="PROSITE" id="PS50086">
    <property type="entry name" value="TBC_RABGAP"/>
    <property type="match status" value="1"/>
</dbReference>
<dbReference type="Pfam" id="PF00566">
    <property type="entry name" value="RabGAP-TBC"/>
    <property type="match status" value="1"/>
</dbReference>
<feature type="region of interest" description="Disordered" evidence="2">
    <location>
        <begin position="752"/>
        <end position="783"/>
    </location>
</feature>
<dbReference type="OrthoDB" id="17687at2759"/>
<feature type="region of interest" description="Disordered" evidence="2">
    <location>
        <begin position="1"/>
        <end position="56"/>
    </location>
</feature>
<dbReference type="AlphaFoldDB" id="A0A5B8N292"/>
<keyword evidence="1" id="KW-0175">Coiled coil</keyword>
<organism evidence="4 5">
    <name type="scientific">Chloropicon primus</name>
    <dbReference type="NCBI Taxonomy" id="1764295"/>
    <lineage>
        <taxon>Eukaryota</taxon>
        <taxon>Viridiplantae</taxon>
        <taxon>Chlorophyta</taxon>
        <taxon>Chloropicophyceae</taxon>
        <taxon>Chloropicales</taxon>
        <taxon>Chloropicaceae</taxon>
        <taxon>Chloropicon</taxon>
    </lineage>
</organism>
<dbReference type="GO" id="GO:0031267">
    <property type="term" value="F:small GTPase binding"/>
    <property type="evidence" value="ECO:0007669"/>
    <property type="project" value="TreeGrafter"/>
</dbReference>
<dbReference type="InterPro" id="IPR050302">
    <property type="entry name" value="Rab_GAP_TBC_domain"/>
</dbReference>
<feature type="domain" description="Rab-GAP TBC" evidence="3">
    <location>
        <begin position="185"/>
        <end position="413"/>
    </location>
</feature>
<dbReference type="PANTHER" id="PTHR47219">
    <property type="entry name" value="RAB GTPASE-ACTIVATING PROTEIN 1-LIKE"/>
    <property type="match status" value="1"/>
</dbReference>
<dbReference type="Gene3D" id="1.10.472.80">
    <property type="entry name" value="Ypt/Rab-GAP domain of gyp1p, domain 3"/>
    <property type="match status" value="1"/>
</dbReference>
<reference evidence="4 5" key="1">
    <citation type="submission" date="2018-07" db="EMBL/GenBank/DDBJ databases">
        <title>The complete nuclear genome of the prasinophyte Chloropicon primus (CCMP1205).</title>
        <authorList>
            <person name="Pombert J.-F."/>
            <person name="Otis C."/>
            <person name="Turmel M."/>
            <person name="Lemieux C."/>
        </authorList>
    </citation>
    <scope>NUCLEOTIDE SEQUENCE [LARGE SCALE GENOMIC DNA]</scope>
    <source>
        <strain evidence="4 5">CCMP1205</strain>
    </source>
</reference>
<evidence type="ECO:0000256" key="2">
    <source>
        <dbReference type="SAM" id="MobiDB-lite"/>
    </source>
</evidence>
<dbReference type="InterPro" id="IPR035969">
    <property type="entry name" value="Rab-GAP_TBC_sf"/>
</dbReference>
<keyword evidence="5" id="KW-1185">Reference proteome</keyword>
<dbReference type="SMART" id="SM00164">
    <property type="entry name" value="TBC"/>
    <property type="match status" value="1"/>
</dbReference>
<dbReference type="InterPro" id="IPR000195">
    <property type="entry name" value="Rab-GAP-TBC_dom"/>
</dbReference>
<dbReference type="Proteomes" id="UP000316726">
    <property type="component" value="Chromosome 20"/>
</dbReference>
<dbReference type="SUPFAM" id="SSF47923">
    <property type="entry name" value="Ypt/Rab-GAP domain of gyp1p"/>
    <property type="match status" value="2"/>
</dbReference>
<evidence type="ECO:0000313" key="4">
    <source>
        <dbReference type="EMBL" id="QDZ25980.1"/>
    </source>
</evidence>
<feature type="coiled-coil region" evidence="1">
    <location>
        <begin position="679"/>
        <end position="713"/>
    </location>
</feature>
<proteinExistence type="predicted"/>
<evidence type="ECO:0000256" key="1">
    <source>
        <dbReference type="SAM" id="Coils"/>
    </source>
</evidence>
<protein>
    <submittedName>
        <fullName evidence="4">Rab-GTPase-TBC domain-containing protein</fullName>
    </submittedName>
</protein>
<feature type="compositionally biased region" description="Gly residues" evidence="2">
    <location>
        <begin position="153"/>
        <end position="165"/>
    </location>
</feature>
<dbReference type="GO" id="GO:0005096">
    <property type="term" value="F:GTPase activator activity"/>
    <property type="evidence" value="ECO:0007669"/>
    <property type="project" value="TreeGrafter"/>
</dbReference>
<gene>
    <name evidence="4" type="ORF">A3770_20p84980</name>
</gene>
<dbReference type="EMBL" id="CP031053">
    <property type="protein sequence ID" value="QDZ25980.1"/>
    <property type="molecule type" value="Genomic_DNA"/>
</dbReference>
<feature type="compositionally biased region" description="Basic and acidic residues" evidence="2">
    <location>
        <begin position="39"/>
        <end position="56"/>
    </location>
</feature>
<dbReference type="PANTHER" id="PTHR47219:SF9">
    <property type="entry name" value="GTPASE ACTIVATING PROTEIN AND CENTROSOME-ASSOCIATED, ISOFORM B"/>
    <property type="match status" value="1"/>
</dbReference>
<sequence>MASEAEGGDHEFEDLDGFETWRGGRVAADEGGEGEDTVDDLKELKPQRVRREREASLSARDLHGFELRKEQVETYKRFEPVLKEEERERVSRWVRFAEEYAPKDAGSTSASNGDDEGLGSSALDMEKLIASVNFVLKSSATIRERERERQAEGNGGAENGSGEGDGLAEVVDVAIRELRMLVQSGVPNQARGVLWQVFLQVEERQSEQEQRSGDELGGFSWGSLEAYKYLCSDEEFEKKDGEDPSLPYLKVINKDIPRTLPAHKQAREFGESGSLMRVLKAYCRHHPDVGYCQGMNFVAGLFLIILTDANEGGEAQPREEDDLLLESHSYWCFDSLCSRVLARYYTEDMVELQVDQLVMQQLLEEKFPTVATQMDNLGVSLACVSSSWLLCGFANALPWTTLLRTWDVLLFPDMEEEDSALVQSSLLFKFTLALVDIHSRSLIQCKDPTQLIVLLQSMAVQSFDSSQLVTIACQGFSDVSQNKLEPYRDLYRPIVTTTFGNKRVPDPVSSYTGGAVDPALETPEAAKVRDRLGLRSLDNGTSSHAEMEGEDGIVDMGGISDRSSLSSARSNASGSASARHLRRRFLGSHGSFGLLSPFSRHNSVRRNVSTGMIPHGGSGTARNGDPALQQDSMNEQIMQLTSVRYYLEKQVVDLIGIVARMNKDLREKDQLQMEQAKALEVVEKQNLKLLGSVDALEKELNQKLEDLKTKDDLVYMLQEKIGKQLAEIGRLKNSSGSPKAKLAQQFSKLNMFKRKTGDESPGNAATTTTATTTREGTDTTNHP</sequence>
<feature type="compositionally biased region" description="Low complexity" evidence="2">
    <location>
        <begin position="764"/>
        <end position="783"/>
    </location>
</feature>
<evidence type="ECO:0000259" key="3">
    <source>
        <dbReference type="PROSITE" id="PS50086"/>
    </source>
</evidence>